<accession>A0A7J4IR87</accession>
<evidence type="ECO:0000313" key="2">
    <source>
        <dbReference type="EMBL" id="MBS3059106.1"/>
    </source>
</evidence>
<dbReference type="PROSITE" id="PS51318">
    <property type="entry name" value="TAT"/>
    <property type="match status" value="1"/>
</dbReference>
<dbReference type="AlphaFoldDB" id="A0A7J4IR87"/>
<gene>
    <name evidence="1" type="ORF">HA237_01430</name>
    <name evidence="2" type="ORF">J4224_01630</name>
</gene>
<reference evidence="2" key="3">
    <citation type="submission" date="2021-05" db="EMBL/GenBank/DDBJ databases">
        <title>Protein family content uncovers lineage relationships and bacterial pathway maintenance mechanisms in DPANN archaea.</title>
        <authorList>
            <person name="Castelle C.J."/>
            <person name="Meheust R."/>
            <person name="Jaffe A.L."/>
            <person name="Seitz K."/>
            <person name="Gong X."/>
            <person name="Baker B.J."/>
            <person name="Banfield J.F."/>
        </authorList>
    </citation>
    <scope>NUCLEOTIDE SEQUENCE</scope>
    <source>
        <strain evidence="2">RIFCSPHIGHO2_01_FULL_GW2011_AR10_43_9</strain>
    </source>
</reference>
<evidence type="ECO:0000313" key="3">
    <source>
        <dbReference type="Proteomes" id="UP000577419"/>
    </source>
</evidence>
<dbReference type="InterPro" id="IPR006311">
    <property type="entry name" value="TAT_signal"/>
</dbReference>
<dbReference type="Proteomes" id="UP000577419">
    <property type="component" value="Unassembled WGS sequence"/>
</dbReference>
<reference evidence="1" key="1">
    <citation type="journal article" date="2020" name="bioRxiv">
        <title>A rank-normalized archaeal taxonomy based on genome phylogeny resolves widespread incomplete and uneven classifications.</title>
        <authorList>
            <person name="Rinke C."/>
            <person name="Chuvochina M."/>
            <person name="Mussig A.J."/>
            <person name="Chaumeil P.-A."/>
            <person name="Waite D.W."/>
            <person name="Whitman W.B."/>
            <person name="Parks D.H."/>
            <person name="Hugenholtz P."/>
        </authorList>
    </citation>
    <scope>NUCLEOTIDE SEQUENCE</scope>
    <source>
        <strain evidence="1">UBA10011</strain>
    </source>
</reference>
<proteinExistence type="predicted"/>
<evidence type="ECO:0000313" key="1">
    <source>
        <dbReference type="EMBL" id="HIH08011.1"/>
    </source>
</evidence>
<dbReference type="EMBL" id="JAGVWF010000023">
    <property type="protein sequence ID" value="MBS3059106.1"/>
    <property type="molecule type" value="Genomic_DNA"/>
</dbReference>
<protein>
    <submittedName>
        <fullName evidence="1">Uncharacterized protein</fullName>
    </submittedName>
</protein>
<dbReference type="EMBL" id="DUFG01000010">
    <property type="protein sequence ID" value="HIH08011.1"/>
    <property type="molecule type" value="Genomic_DNA"/>
</dbReference>
<dbReference type="Proteomes" id="UP000683213">
    <property type="component" value="Unassembled WGS sequence"/>
</dbReference>
<sequence length="228" mass="26083">MPQGPNRKTTRRKFIKTSAKVAAAGSLFGFALGSASRLFRRSRKPVKFPAMTVVVERGVQPKAIENFQFALASSMIIDRKLESWFLSKKIDFKIVEDIEKTFSGTGLSEEWLRNLRKFKASTMIKKSGDIEIILDMSALENTARTVNTLSFQLYAANIIDELKRKGRTVNLFGKVQREAERKRKKLFSQYEMDVRKKFGEKPSSELYKELMTDLLQELGKNSSQGKRI</sequence>
<reference evidence="2" key="2">
    <citation type="submission" date="2021-03" db="EMBL/GenBank/DDBJ databases">
        <authorList>
            <person name="Jaffe A."/>
        </authorList>
    </citation>
    <scope>NUCLEOTIDE SEQUENCE</scope>
    <source>
        <strain evidence="2">RIFCSPHIGHO2_01_FULL_GW2011_AR10_43_9</strain>
    </source>
</reference>
<comment type="caution">
    <text evidence="1">The sequence shown here is derived from an EMBL/GenBank/DDBJ whole genome shotgun (WGS) entry which is preliminary data.</text>
</comment>
<organism evidence="1 3">
    <name type="scientific">Candidatus Iainarchaeum sp</name>
    <dbReference type="NCBI Taxonomy" id="3101447"/>
    <lineage>
        <taxon>Archaea</taxon>
        <taxon>Candidatus Iainarchaeota</taxon>
        <taxon>Candidatus Iainarchaeia</taxon>
        <taxon>Candidatus Iainarchaeales</taxon>
        <taxon>Candidatus Iainarchaeaceae</taxon>
        <taxon>Candidatus Iainarchaeum</taxon>
    </lineage>
</organism>
<name>A0A7J4IR87_9ARCH</name>